<keyword evidence="3 6" id="KW-0548">Nucleotidyltransferase</keyword>
<dbReference type="AlphaFoldDB" id="A0A077LXE1"/>
<dbReference type="InterPro" id="IPR002618">
    <property type="entry name" value="UDPGP_fam"/>
</dbReference>
<evidence type="ECO:0000256" key="2">
    <source>
        <dbReference type="ARBA" id="ARBA00022679"/>
    </source>
</evidence>
<sequence length="475" mass="51418">MSDAGLAAATERMRERGIDARAITVFEHYYRQLEEGRTGTIPEATIEPLGDVPRLVDLEVSDAERAAALARTVVVKLNGGLGTSMGLSGPKTALEVRDGLTFLDIIVRQVLALRSAHGVDLPLLLMDSFRTREQSLAALEPYADLAVDGIPLDFLQNAEPKLRADDLSPADWPADPTLEWCPPGHGDVYVALASSGLLAQLRGKGYRYVFLSNSDNLGATCDPTIPAWMMREAIPYVAEVCPRTVNDRKGGHLARRLSDGRLVLRDSAMVEPGEEHFFADNERYDVFHANNLWVDLDVLDAMLQERDGVLGLPIIVNRKTVDPSDKSSTKVIQLESAMGAAIETFEGSRALLVPRTRFRPVKTTNELLLLRSDRFALDEAFEIVETTDHAEPLIDLDGHYTLIDAFDARFPQGVPSLVDCSSFTVRADATFGAGVRCVGDVLVESDGPVTIPDGTVLAEAAGDAVAGDDPAGAAE</sequence>
<dbReference type="EMBL" id="CAJB01000040">
    <property type="protein sequence ID" value="CCH76590.1"/>
    <property type="molecule type" value="Genomic_DNA"/>
</dbReference>
<dbReference type="InterPro" id="IPR016267">
    <property type="entry name" value="UDPGP_trans"/>
</dbReference>
<evidence type="ECO:0000256" key="1">
    <source>
        <dbReference type="ARBA" id="ARBA00010401"/>
    </source>
</evidence>
<dbReference type="OrthoDB" id="9804758at2"/>
<evidence type="ECO:0000256" key="5">
    <source>
        <dbReference type="PIRSR" id="PIRSR000806-2"/>
    </source>
</evidence>
<dbReference type="RefSeq" id="WP_048553331.1">
    <property type="nucleotide sequence ID" value="NZ_HF570958.1"/>
</dbReference>
<protein>
    <submittedName>
        <fullName evidence="6">UTP--glucose-1-phosphate uridylyltransferase</fullName>
    </submittedName>
</protein>
<dbReference type="InterPro" id="IPR029044">
    <property type="entry name" value="Nucleotide-diphossugar_trans"/>
</dbReference>
<gene>
    <name evidence="6" type="ORF">BN12_1340007</name>
</gene>
<dbReference type="GO" id="GO:0003983">
    <property type="term" value="F:UTP:glucose-1-phosphate uridylyltransferase activity"/>
    <property type="evidence" value="ECO:0007669"/>
    <property type="project" value="InterPro"/>
</dbReference>
<comment type="similarity">
    <text evidence="1">Belongs to the UDPGP type 1 family.</text>
</comment>
<dbReference type="Gene3D" id="2.160.10.10">
    <property type="entry name" value="Hexapeptide repeat proteins"/>
    <property type="match status" value="1"/>
</dbReference>
<feature type="binding site" evidence="5">
    <location>
        <position position="362"/>
    </location>
    <ligand>
        <name>UTP</name>
        <dbReference type="ChEBI" id="CHEBI:46398"/>
    </ligand>
</feature>
<evidence type="ECO:0000313" key="7">
    <source>
        <dbReference type="Proteomes" id="UP000035721"/>
    </source>
</evidence>
<feature type="binding site" evidence="5">
    <location>
        <position position="215"/>
    </location>
    <ligand>
        <name>UTP</name>
        <dbReference type="ChEBI" id="CHEBI:46398"/>
    </ligand>
</feature>
<dbReference type="SUPFAM" id="SSF53448">
    <property type="entry name" value="Nucleotide-diphospho-sugar transferases"/>
    <property type="match status" value="1"/>
</dbReference>
<evidence type="ECO:0000256" key="3">
    <source>
        <dbReference type="ARBA" id="ARBA00022695"/>
    </source>
</evidence>
<dbReference type="Proteomes" id="UP000035721">
    <property type="component" value="Unassembled WGS sequence"/>
</dbReference>
<dbReference type="PANTHER" id="PTHR43511">
    <property type="match status" value="1"/>
</dbReference>
<dbReference type="GO" id="GO:0006011">
    <property type="term" value="P:UDP-alpha-D-glucose metabolic process"/>
    <property type="evidence" value="ECO:0007669"/>
    <property type="project" value="InterPro"/>
</dbReference>
<dbReference type="Pfam" id="PF01704">
    <property type="entry name" value="UDPGP"/>
    <property type="match status" value="1"/>
</dbReference>
<reference evidence="6 7" key="1">
    <citation type="journal article" date="2013" name="ISME J.">
        <title>A metabolic model for members of the genus Tetrasphaera involved in enhanced biological phosphorus removal.</title>
        <authorList>
            <person name="Kristiansen R."/>
            <person name="Nguyen H.T.T."/>
            <person name="Saunders A.M."/>
            <person name="Nielsen J.L."/>
            <person name="Wimmer R."/>
            <person name="Le V.Q."/>
            <person name="McIlroy S.J."/>
            <person name="Petrovski S."/>
            <person name="Seviour R.J."/>
            <person name="Calteau A."/>
            <person name="Nielsen K.L."/>
            <person name="Nielsen P.H."/>
        </authorList>
    </citation>
    <scope>NUCLEOTIDE SEQUENCE [LARGE SCALE GENOMIC DNA]</scope>
    <source>
        <strain evidence="6 7">T1-X7</strain>
    </source>
</reference>
<keyword evidence="2 6" id="KW-0808">Transferase</keyword>
<keyword evidence="7" id="KW-1185">Reference proteome</keyword>
<evidence type="ECO:0000256" key="4">
    <source>
        <dbReference type="PIRSR" id="PIRSR000806-1"/>
    </source>
</evidence>
<dbReference type="PIRSF" id="PIRSF000806">
    <property type="entry name" value="UDPGP"/>
    <property type="match status" value="1"/>
</dbReference>
<name>A0A077LXE1_9MICO</name>
<comment type="caution">
    <text evidence="6">The sequence shown here is derived from an EMBL/GenBank/DDBJ whole genome shotgun (WGS) entry which is preliminary data.</text>
</comment>
<dbReference type="Gene3D" id="3.90.550.10">
    <property type="entry name" value="Spore Coat Polysaccharide Biosynthesis Protein SpsA, Chain A"/>
    <property type="match status" value="1"/>
</dbReference>
<accession>A0A077LXE1</accession>
<feature type="binding site" evidence="5">
    <location>
        <position position="91"/>
    </location>
    <ligand>
        <name>UTP</name>
        <dbReference type="ChEBI" id="CHEBI:46398"/>
    </ligand>
</feature>
<evidence type="ECO:0000313" key="6">
    <source>
        <dbReference type="EMBL" id="CCH76590.1"/>
    </source>
</evidence>
<feature type="binding site" evidence="5">
    <location>
        <position position="156"/>
    </location>
    <ligand>
        <name>UTP</name>
        <dbReference type="ChEBI" id="CHEBI:46398"/>
    </ligand>
</feature>
<proteinExistence type="inferred from homology"/>
<feature type="binding site" evidence="5">
    <location>
        <position position="184"/>
    </location>
    <ligand>
        <name>UTP</name>
        <dbReference type="ChEBI" id="CHEBI:46398"/>
    </ligand>
</feature>
<dbReference type="STRING" id="1194083.BN12_1340007"/>
<feature type="binding site" evidence="4">
    <location>
        <position position="185"/>
    </location>
    <ligand>
        <name>substrate</name>
    </ligand>
</feature>
<organism evidence="6 7">
    <name type="scientific">Nostocoides japonicum T1-X7</name>
    <dbReference type="NCBI Taxonomy" id="1194083"/>
    <lineage>
        <taxon>Bacteria</taxon>
        <taxon>Bacillati</taxon>
        <taxon>Actinomycetota</taxon>
        <taxon>Actinomycetes</taxon>
        <taxon>Micrococcales</taxon>
        <taxon>Intrasporangiaceae</taxon>
        <taxon>Nostocoides</taxon>
    </lineage>
</organism>